<sequence>MIDPSQNNPLVTVVIAAWNAEETIIRAIDSAMSQTVPVEVIVVDDRSTDNTRALAEARAKDDPRLTVLCQPENGGPSAARNRAIAAGRAPWIAVLDSDDWMEPDRLARLLDLAARHGADFMADDLWKLDVGAPEATRRPMLGDVTGTIPVNSADFVASNLSAGHGGRREMGFVKPLMSRSFLDRHGLNYDPNVRLGEDYVFYMQALLEGAVFLLTGPTGYVATVRPNSLSGRHPTEAHAHLVAADRALLARKDLSADTRRALEAHMMEQYKKWAWRKLIDAVRDADPVAALRCFWAPPQVTVDLFGRLIREALVRARRRTGAG</sequence>
<keyword evidence="2" id="KW-0614">Plasmid</keyword>
<dbReference type="InterPro" id="IPR050834">
    <property type="entry name" value="Glycosyltransf_2"/>
</dbReference>
<dbReference type="KEGG" id="aht:ANTHELSMS3_04823"/>
<proteinExistence type="predicted"/>
<dbReference type="Pfam" id="PF00535">
    <property type="entry name" value="Glycos_transf_2"/>
    <property type="match status" value="1"/>
</dbReference>
<dbReference type="InterPro" id="IPR029044">
    <property type="entry name" value="Nucleotide-diphossugar_trans"/>
</dbReference>
<keyword evidence="2" id="KW-0808">Transferase</keyword>
<keyword evidence="3" id="KW-1185">Reference proteome</keyword>
<accession>A0A222EAJ1</accession>
<name>A0A222EAJ1_9RHOB</name>
<dbReference type="InterPro" id="IPR001173">
    <property type="entry name" value="Glyco_trans_2-like"/>
</dbReference>
<protein>
    <submittedName>
        <fullName evidence="2">Putative glycosyltransferase EpsJ</fullName>
        <ecNumber evidence="2">2.4.-.-</ecNumber>
    </submittedName>
</protein>
<geneLocation type="plasmid" evidence="3">
    <name>psms3-1</name>
</geneLocation>
<dbReference type="GO" id="GO:0016757">
    <property type="term" value="F:glycosyltransferase activity"/>
    <property type="evidence" value="ECO:0007669"/>
    <property type="project" value="UniProtKB-KW"/>
</dbReference>
<dbReference type="PANTHER" id="PTHR43685:SF11">
    <property type="entry name" value="GLYCOSYLTRANSFERASE TAGX-RELATED"/>
    <property type="match status" value="1"/>
</dbReference>
<dbReference type="EMBL" id="CP022541">
    <property type="protein sequence ID" value="ASP23217.1"/>
    <property type="molecule type" value="Genomic_DNA"/>
</dbReference>
<gene>
    <name evidence="2" type="primary">epsJ</name>
    <name evidence="2" type="ORF">ANTHELSMS3_04823</name>
</gene>
<dbReference type="Proteomes" id="UP000203589">
    <property type="component" value="Plasmid pSMS3-1"/>
</dbReference>
<reference evidence="2 3" key="1">
    <citation type="submission" date="2017-07" db="EMBL/GenBank/DDBJ databases">
        <title>Genome Sequence of Antarctobacter heliothermus Strain SMS3 Isolated from a culture of the Diatom Skeletonema marinoi.</title>
        <authorList>
            <person name="Topel M."/>
            <person name="Pinder M.I.M."/>
            <person name="Johansson O.N."/>
            <person name="Kourtchenko O."/>
            <person name="Godhe A."/>
            <person name="Clarke A.K."/>
        </authorList>
    </citation>
    <scope>NUCLEOTIDE SEQUENCE [LARGE SCALE GENOMIC DNA]</scope>
    <source>
        <strain evidence="2 3">SMS3</strain>
        <plasmid evidence="3">Plasmid psms3-1</plasmid>
    </source>
</reference>
<dbReference type="PANTHER" id="PTHR43685">
    <property type="entry name" value="GLYCOSYLTRANSFERASE"/>
    <property type="match status" value="1"/>
</dbReference>
<dbReference type="CDD" id="cd00761">
    <property type="entry name" value="Glyco_tranf_GTA_type"/>
    <property type="match status" value="1"/>
</dbReference>
<evidence type="ECO:0000313" key="2">
    <source>
        <dbReference type="EMBL" id="ASP23217.1"/>
    </source>
</evidence>
<evidence type="ECO:0000313" key="3">
    <source>
        <dbReference type="Proteomes" id="UP000203589"/>
    </source>
</evidence>
<evidence type="ECO:0000259" key="1">
    <source>
        <dbReference type="Pfam" id="PF00535"/>
    </source>
</evidence>
<feature type="domain" description="Glycosyltransferase 2-like" evidence="1">
    <location>
        <begin position="12"/>
        <end position="123"/>
    </location>
</feature>
<dbReference type="SUPFAM" id="SSF53448">
    <property type="entry name" value="Nucleotide-diphospho-sugar transferases"/>
    <property type="match status" value="1"/>
</dbReference>
<organism evidence="2 3">
    <name type="scientific">Antarctobacter heliothermus</name>
    <dbReference type="NCBI Taxonomy" id="74033"/>
    <lineage>
        <taxon>Bacteria</taxon>
        <taxon>Pseudomonadati</taxon>
        <taxon>Pseudomonadota</taxon>
        <taxon>Alphaproteobacteria</taxon>
        <taxon>Rhodobacterales</taxon>
        <taxon>Roseobacteraceae</taxon>
        <taxon>Antarctobacter</taxon>
    </lineage>
</organism>
<dbReference type="Gene3D" id="3.90.550.10">
    <property type="entry name" value="Spore Coat Polysaccharide Biosynthesis Protein SpsA, Chain A"/>
    <property type="match status" value="1"/>
</dbReference>
<dbReference type="AlphaFoldDB" id="A0A222EAJ1"/>
<keyword evidence="2" id="KW-0328">Glycosyltransferase</keyword>
<dbReference type="EC" id="2.4.-.-" evidence="2"/>